<evidence type="ECO:0000256" key="2">
    <source>
        <dbReference type="SAM" id="SignalP"/>
    </source>
</evidence>
<dbReference type="InterPro" id="IPR043990">
    <property type="entry name" value="AC_1"/>
</dbReference>
<dbReference type="Gene3D" id="2.160.20.20">
    <property type="match status" value="2"/>
</dbReference>
<gene>
    <name evidence="4" type="ORF">SAMN02745911_2970</name>
</gene>
<organism evidence="4 5">
    <name type="scientific">Aureimonas altamirensis DSM 21988</name>
    <dbReference type="NCBI Taxonomy" id="1121026"/>
    <lineage>
        <taxon>Bacteria</taxon>
        <taxon>Pseudomonadati</taxon>
        <taxon>Pseudomonadota</taxon>
        <taxon>Alphaproteobacteria</taxon>
        <taxon>Hyphomicrobiales</taxon>
        <taxon>Aurantimonadaceae</taxon>
        <taxon>Aureimonas</taxon>
    </lineage>
</organism>
<evidence type="ECO:0000259" key="3">
    <source>
        <dbReference type="Pfam" id="PF18883"/>
    </source>
</evidence>
<dbReference type="InterPro" id="IPR012332">
    <property type="entry name" value="Autotransporter_pectin_lyase_C"/>
</dbReference>
<feature type="domain" description="Autochaperone" evidence="3">
    <location>
        <begin position="692"/>
        <end position="772"/>
    </location>
</feature>
<dbReference type="Pfam" id="PF18883">
    <property type="entry name" value="AC_1"/>
    <property type="match status" value="1"/>
</dbReference>
<feature type="signal peptide" evidence="2">
    <location>
        <begin position="1"/>
        <end position="31"/>
    </location>
</feature>
<evidence type="ECO:0000313" key="4">
    <source>
        <dbReference type="EMBL" id="SHJ67546.1"/>
    </source>
</evidence>
<dbReference type="Proteomes" id="UP000184290">
    <property type="component" value="Unassembled WGS sequence"/>
</dbReference>
<dbReference type="InterPro" id="IPR006315">
    <property type="entry name" value="OM_autotransptr_brl_dom"/>
</dbReference>
<evidence type="ECO:0000256" key="1">
    <source>
        <dbReference type="ARBA" id="ARBA00022729"/>
    </source>
</evidence>
<comment type="caution">
    <text evidence="4">The sequence shown here is derived from an EMBL/GenBank/DDBJ whole genome shotgun (WGS) entry which is preliminary data.</text>
</comment>
<dbReference type="EMBL" id="FQZC01000004">
    <property type="protein sequence ID" value="SHJ67546.1"/>
    <property type="molecule type" value="Genomic_DNA"/>
</dbReference>
<keyword evidence="1 2" id="KW-0732">Signal</keyword>
<name>A0ABY1INK6_9HYPH</name>
<dbReference type="NCBIfam" id="TIGR01414">
    <property type="entry name" value="autotrans_barl"/>
    <property type="match status" value="1"/>
</dbReference>
<dbReference type="Pfam" id="PF12951">
    <property type="entry name" value="PATR"/>
    <property type="match status" value="3"/>
</dbReference>
<dbReference type="NCBIfam" id="TIGR02601">
    <property type="entry name" value="autotrns_rpt"/>
    <property type="match status" value="1"/>
</dbReference>
<feature type="chain" id="PRO_5046209828" evidence="2">
    <location>
        <begin position="32"/>
        <end position="827"/>
    </location>
</feature>
<dbReference type="CDD" id="cd01344">
    <property type="entry name" value="PL2_Passenger_AT"/>
    <property type="match status" value="1"/>
</dbReference>
<proteinExistence type="predicted"/>
<sequence length="827" mass="80775">MKFSAKALKSASLLATTSWVAIALFADQANAGCTPASAGNDIVLCDAATLPDPEATTIDLLAGDDTLTVDSGTYGGGFTGGSGVKTVLLNGGVIAGYTNTIGTSSITFSPASTATVTGAIVTGGGQDLFEIDSGTVSGAVSQGNGIDTFIMRGGSIGSLAQGDSRDIFFMSGGTIVGAFEDGDVATMTDGTIGRVDMKLDKNIFDMSGGSIIGNLVTGFDDDQIFVSAGSIGGNISVSGGNDIVQITGGAVSGEVRMSTGNDNFLWQGGGTITGLIDMGPDNDLVTLRNLADGTIAPTQAITGGTGVDALVLAGFGPTVLDAGSITSFETLSKTEPGLWTLGGSLTDITSATVYAGTLRLTGTNGGYGGSMTVAPAGTLEGAASALTPSILTDGIVRFTQGVDETYAGTIAGSGAVEKVGVGTVALTTSNTYAGGTTISEGTLQLGTGGTSGSIVGSVDIGAGGTFAFNRSDDVLWGGAISGTGNLVQIGPGRLDLAGGAGNGFTGDLYVQGGIFGMVAGATLAPANTYVGQALSGAAGAGTLLLATGAVLTTPGDFIVGPVAGSTGTVVIGGLEGTAPVAPGAINTPTLQFGPGDGRLVFNHSSNGYQFDLQAPQTGVGTIAGDGEIDVLAGRTILNAAHAGFGGISTISGGALQVNGILGGTVDVLAGGRLEGNGFVGPTSNAGTVAPGTSIGTLTILGDYVGAGGILETEVVLGDDASPTDLLAITGASTGTTRVDVINFGGQGALTDQGIRIVRVDGASPGAFTLIPDTIAPTGEAAVIGGAFVYGLYQGSPAAPADGDWYLRTIVNPPVVVPPLPPVDPDLP</sequence>
<keyword evidence="5" id="KW-1185">Reference proteome</keyword>
<reference evidence="4 5" key="1">
    <citation type="submission" date="2016-11" db="EMBL/GenBank/DDBJ databases">
        <authorList>
            <person name="Varghese N."/>
            <person name="Submissions S."/>
        </authorList>
    </citation>
    <scope>NUCLEOTIDE SEQUENCE [LARGE SCALE GENOMIC DNA]</scope>
    <source>
        <strain evidence="4 5">DSM 21988</strain>
    </source>
</reference>
<evidence type="ECO:0000313" key="5">
    <source>
        <dbReference type="Proteomes" id="UP000184290"/>
    </source>
</evidence>
<protein>
    <submittedName>
        <fullName evidence="4">Outer membrane autotransporter barrel domain-containing protein</fullName>
    </submittedName>
</protein>
<feature type="non-terminal residue" evidence="4">
    <location>
        <position position="827"/>
    </location>
</feature>
<dbReference type="InterPro" id="IPR013425">
    <property type="entry name" value="Autotrns_rpt"/>
</dbReference>
<accession>A0ABY1INK6</accession>
<dbReference type="Gene3D" id="2.160.20.160">
    <property type="match status" value="1"/>
</dbReference>
<dbReference type="SUPFAM" id="SSF51126">
    <property type="entry name" value="Pectin lyase-like"/>
    <property type="match status" value="1"/>
</dbReference>
<dbReference type="InterPro" id="IPR011050">
    <property type="entry name" value="Pectin_lyase_fold/virulence"/>
</dbReference>